<comment type="caution">
    <text evidence="12">The sequence shown here is derived from an EMBL/GenBank/DDBJ whole genome shotgun (WGS) entry which is preliminary data.</text>
</comment>
<dbReference type="EMBL" id="JPKY01000003">
    <property type="protein sequence ID" value="KFH48530.1"/>
    <property type="molecule type" value="Genomic_DNA"/>
</dbReference>
<dbReference type="OrthoDB" id="9974841at2759"/>
<dbReference type="AlphaFoldDB" id="A0A086TGP8"/>
<evidence type="ECO:0000256" key="7">
    <source>
        <dbReference type="ARBA" id="ARBA00022989"/>
    </source>
</evidence>
<dbReference type="PANTHER" id="PTHR13313:SF0">
    <property type="entry name" value="CYTOCHROME C OXIDASE SUBUNIT 7C, MITOCHONDRIAL"/>
    <property type="match status" value="1"/>
</dbReference>
<accession>A0A086TGP8</accession>
<keyword evidence="6" id="KW-0809">Transit peptide</keyword>
<dbReference type="InterPro" id="IPR004202">
    <property type="entry name" value="COX7C/Cox8"/>
</dbReference>
<keyword evidence="8" id="KW-0496">Mitochondrion</keyword>
<reference evidence="13" key="1">
    <citation type="journal article" date="2014" name="Genome Announc.">
        <title>Genome sequence and annotation of Acremonium chrysogenum, producer of the beta-lactam antibiotic cephalosporin C.</title>
        <authorList>
            <person name="Terfehr D."/>
            <person name="Dahlmann T.A."/>
            <person name="Specht T."/>
            <person name="Zadra I."/>
            <person name="Kuernsteiner H."/>
            <person name="Kueck U."/>
        </authorList>
    </citation>
    <scope>NUCLEOTIDE SEQUENCE [LARGE SCALE GENOMIC DNA]</scope>
    <source>
        <strain evidence="13">ATCC 11550 / CBS 779.69 / DSM 880 / IAM 14645 / JCM 23072 / IMI 49137</strain>
    </source>
</reference>
<dbReference type="GO" id="GO:0045277">
    <property type="term" value="C:respiratory chain complex IV"/>
    <property type="evidence" value="ECO:0007669"/>
    <property type="project" value="InterPro"/>
</dbReference>
<comment type="pathway">
    <text evidence="2">Energy metabolism; oxidative phosphorylation.</text>
</comment>
<keyword evidence="4 11" id="KW-0812">Transmembrane</keyword>
<dbReference type="STRING" id="857340.A0A086TGP8"/>
<dbReference type="InterPro" id="IPR036636">
    <property type="entry name" value="COX7C/Cox8_sf"/>
</dbReference>
<dbReference type="UniPathway" id="UPA00705"/>
<feature type="transmembrane region" description="Helical" evidence="11">
    <location>
        <begin position="106"/>
        <end position="125"/>
    </location>
</feature>
<dbReference type="GO" id="GO:0005743">
    <property type="term" value="C:mitochondrial inner membrane"/>
    <property type="evidence" value="ECO:0007669"/>
    <property type="project" value="UniProtKB-SubCell"/>
</dbReference>
<comment type="similarity">
    <text evidence="3">Belongs to the cytochrome c oxidase VIIc family.</text>
</comment>
<evidence type="ECO:0000256" key="3">
    <source>
        <dbReference type="ARBA" id="ARBA00010514"/>
    </source>
</evidence>
<evidence type="ECO:0000313" key="12">
    <source>
        <dbReference type="EMBL" id="KFH48530.1"/>
    </source>
</evidence>
<keyword evidence="7 11" id="KW-1133">Transmembrane helix</keyword>
<evidence type="ECO:0000256" key="11">
    <source>
        <dbReference type="SAM" id="Phobius"/>
    </source>
</evidence>
<comment type="subcellular location">
    <subcellularLocation>
        <location evidence="1">Mitochondrion inner membrane</location>
        <topology evidence="1">Single-pass membrane protein</topology>
    </subcellularLocation>
</comment>
<dbReference type="PANTHER" id="PTHR13313">
    <property type="entry name" value="CYTOCHROME C OXIDASE SUBUNIT VIIC"/>
    <property type="match status" value="1"/>
</dbReference>
<gene>
    <name evidence="12" type="ORF">ACRE_006740</name>
</gene>
<evidence type="ECO:0000256" key="4">
    <source>
        <dbReference type="ARBA" id="ARBA00022692"/>
    </source>
</evidence>
<dbReference type="GO" id="GO:0006123">
    <property type="term" value="P:mitochondrial electron transport, cytochrome c to oxygen"/>
    <property type="evidence" value="ECO:0007669"/>
    <property type="project" value="InterPro"/>
</dbReference>
<keyword evidence="5" id="KW-0999">Mitochondrion inner membrane</keyword>
<dbReference type="Gene3D" id="4.10.49.10">
    <property type="entry name" value="Cytochrome c oxidase subunit VIIc"/>
    <property type="match status" value="1"/>
</dbReference>
<evidence type="ECO:0000256" key="2">
    <source>
        <dbReference type="ARBA" id="ARBA00004673"/>
    </source>
</evidence>
<evidence type="ECO:0000256" key="5">
    <source>
        <dbReference type="ARBA" id="ARBA00022792"/>
    </source>
</evidence>
<evidence type="ECO:0000256" key="8">
    <source>
        <dbReference type="ARBA" id="ARBA00023128"/>
    </source>
</evidence>
<proteinExistence type="inferred from homology"/>
<protein>
    <recommendedName>
        <fullName evidence="10">Cytochrome c oxidase subunit 8, mitochondrial</fullName>
    </recommendedName>
</protein>
<evidence type="ECO:0000313" key="13">
    <source>
        <dbReference type="Proteomes" id="UP000029964"/>
    </source>
</evidence>
<evidence type="ECO:0000256" key="9">
    <source>
        <dbReference type="ARBA" id="ARBA00023136"/>
    </source>
</evidence>
<keyword evidence="9 11" id="KW-0472">Membrane</keyword>
<dbReference type="Pfam" id="PF02935">
    <property type="entry name" value="COX7C"/>
    <property type="match status" value="1"/>
</dbReference>
<dbReference type="HOGENOM" id="CLU_1926957_0_0_1"/>
<dbReference type="Proteomes" id="UP000029964">
    <property type="component" value="Unassembled WGS sequence"/>
</dbReference>
<dbReference type="FunFam" id="4.10.49.10:FF:000001">
    <property type="entry name" value="Cytochrome c oxidase subunit 7C"/>
    <property type="match status" value="1"/>
</dbReference>
<evidence type="ECO:0000256" key="6">
    <source>
        <dbReference type="ARBA" id="ARBA00022946"/>
    </source>
</evidence>
<name>A0A086TGP8_HAPC1</name>
<keyword evidence="13" id="KW-1185">Reference proteome</keyword>
<sequence length="131" mass="14986">MPSFALNLRPENSAEAITAKHRNQPNLHEPPISRSQSSCTKLRYRTYELIDPRLQMYARAAARTTTSLVTRRGFHATRARLSSPYHYPEGPYTNIPFNPRSKWFGVGYWGTIATGFFIPFGIAYYQEGKAQ</sequence>
<organism evidence="12 13">
    <name type="scientific">Hapsidospora chrysogenum (strain ATCC 11550 / CBS 779.69 / DSM 880 / IAM 14645 / JCM 23072 / IMI 49137)</name>
    <name type="common">Acremonium chrysogenum</name>
    <dbReference type="NCBI Taxonomy" id="857340"/>
    <lineage>
        <taxon>Eukaryota</taxon>
        <taxon>Fungi</taxon>
        <taxon>Dikarya</taxon>
        <taxon>Ascomycota</taxon>
        <taxon>Pezizomycotina</taxon>
        <taxon>Sordariomycetes</taxon>
        <taxon>Hypocreomycetidae</taxon>
        <taxon>Hypocreales</taxon>
        <taxon>Bionectriaceae</taxon>
        <taxon>Hapsidospora</taxon>
    </lineage>
</organism>
<evidence type="ECO:0000256" key="1">
    <source>
        <dbReference type="ARBA" id="ARBA00004434"/>
    </source>
</evidence>
<evidence type="ECO:0000256" key="10">
    <source>
        <dbReference type="ARBA" id="ARBA00071004"/>
    </source>
</evidence>